<reference evidence="1" key="1">
    <citation type="submission" date="2023-06" db="EMBL/GenBank/DDBJ databases">
        <authorList>
            <consortium name="Lawrence Berkeley National Laboratory"/>
            <person name="Ahrendt S."/>
            <person name="Sahu N."/>
            <person name="Indic B."/>
            <person name="Wong-Bajracharya J."/>
            <person name="Merenyi Z."/>
            <person name="Ke H.-M."/>
            <person name="Monk M."/>
            <person name="Kocsube S."/>
            <person name="Drula E."/>
            <person name="Lipzen A."/>
            <person name="Balint B."/>
            <person name="Henrissat B."/>
            <person name="Andreopoulos B."/>
            <person name="Martin F.M."/>
            <person name="Harder C.B."/>
            <person name="Rigling D."/>
            <person name="Ford K.L."/>
            <person name="Foster G.D."/>
            <person name="Pangilinan J."/>
            <person name="Papanicolaou A."/>
            <person name="Barry K."/>
            <person name="LaButti K."/>
            <person name="Viragh M."/>
            <person name="Koriabine M."/>
            <person name="Yan M."/>
            <person name="Riley R."/>
            <person name="Champramary S."/>
            <person name="Plett K.L."/>
            <person name="Tsai I.J."/>
            <person name="Slot J."/>
            <person name="Sipos G."/>
            <person name="Plett J."/>
            <person name="Nagy L.G."/>
            <person name="Grigoriev I.V."/>
        </authorList>
    </citation>
    <scope>NUCLEOTIDE SEQUENCE</scope>
    <source>
        <strain evidence="1">HWK02</strain>
    </source>
</reference>
<protein>
    <submittedName>
        <fullName evidence="1">Uncharacterized protein</fullName>
    </submittedName>
</protein>
<accession>A0AA39PJB8</accession>
<evidence type="ECO:0000313" key="1">
    <source>
        <dbReference type="EMBL" id="KAK0485350.1"/>
    </source>
</evidence>
<gene>
    <name evidence="1" type="ORF">EDD18DRAFT_1361280</name>
</gene>
<dbReference type="EMBL" id="JAUEPU010000052">
    <property type="protein sequence ID" value="KAK0485350.1"/>
    <property type="molecule type" value="Genomic_DNA"/>
</dbReference>
<proteinExistence type="predicted"/>
<comment type="caution">
    <text evidence="1">The sequence shown here is derived from an EMBL/GenBank/DDBJ whole genome shotgun (WGS) entry which is preliminary data.</text>
</comment>
<sequence>MLIPDDKLPSATLSGHSSLPNWTQINLGEETDARIHRIQGIIRGVPSPWKTTSLISPAVDIMVMDVLQQELDVTSLPDVYCSVCMKCLQALSKDRNIVPSSLSCQEVTREGTNAICGGGFSDIWKGRLHDIQVCLKVLWMFEPEVKAVQVSPCNLWAELHLKRLQDFCQEALVWRLVLPRLDYA</sequence>
<evidence type="ECO:0000313" key="2">
    <source>
        <dbReference type="Proteomes" id="UP001175228"/>
    </source>
</evidence>
<dbReference type="AlphaFoldDB" id="A0AA39PJB8"/>
<name>A0AA39PJB8_9AGAR</name>
<keyword evidence="2" id="KW-1185">Reference proteome</keyword>
<dbReference type="Proteomes" id="UP001175228">
    <property type="component" value="Unassembled WGS sequence"/>
</dbReference>
<organism evidence="1 2">
    <name type="scientific">Armillaria luteobubalina</name>
    <dbReference type="NCBI Taxonomy" id="153913"/>
    <lineage>
        <taxon>Eukaryota</taxon>
        <taxon>Fungi</taxon>
        <taxon>Dikarya</taxon>
        <taxon>Basidiomycota</taxon>
        <taxon>Agaricomycotina</taxon>
        <taxon>Agaricomycetes</taxon>
        <taxon>Agaricomycetidae</taxon>
        <taxon>Agaricales</taxon>
        <taxon>Marasmiineae</taxon>
        <taxon>Physalacriaceae</taxon>
        <taxon>Armillaria</taxon>
    </lineage>
</organism>